<accession>A0A9K3K854</accession>
<feature type="transmembrane region" description="Helical" evidence="2">
    <location>
        <begin position="78"/>
        <end position="98"/>
    </location>
</feature>
<evidence type="ECO:0000313" key="4">
    <source>
        <dbReference type="Proteomes" id="UP000693970"/>
    </source>
</evidence>
<proteinExistence type="predicted"/>
<keyword evidence="2" id="KW-0812">Transmembrane</keyword>
<comment type="caution">
    <text evidence="3">The sequence shown here is derived from an EMBL/GenBank/DDBJ whole genome shotgun (WGS) entry which is preliminary data.</text>
</comment>
<protein>
    <submittedName>
        <fullName evidence="3">Uncharacterized protein</fullName>
    </submittedName>
</protein>
<gene>
    <name evidence="3" type="ORF">IV203_006328</name>
</gene>
<name>A0A9K3K854_9STRA</name>
<keyword evidence="2" id="KW-0472">Membrane</keyword>
<evidence type="ECO:0000256" key="2">
    <source>
        <dbReference type="SAM" id="Phobius"/>
    </source>
</evidence>
<feature type="region of interest" description="Disordered" evidence="1">
    <location>
        <begin position="19"/>
        <end position="57"/>
    </location>
</feature>
<dbReference type="Proteomes" id="UP000693970">
    <property type="component" value="Unassembled WGS sequence"/>
</dbReference>
<evidence type="ECO:0000313" key="3">
    <source>
        <dbReference type="EMBL" id="KAG7338692.1"/>
    </source>
</evidence>
<organism evidence="3 4">
    <name type="scientific">Nitzschia inconspicua</name>
    <dbReference type="NCBI Taxonomy" id="303405"/>
    <lineage>
        <taxon>Eukaryota</taxon>
        <taxon>Sar</taxon>
        <taxon>Stramenopiles</taxon>
        <taxon>Ochrophyta</taxon>
        <taxon>Bacillariophyta</taxon>
        <taxon>Bacillariophyceae</taxon>
        <taxon>Bacillariophycidae</taxon>
        <taxon>Bacillariales</taxon>
        <taxon>Bacillariaceae</taxon>
        <taxon>Nitzschia</taxon>
    </lineage>
</organism>
<reference evidence="3" key="2">
    <citation type="submission" date="2021-04" db="EMBL/GenBank/DDBJ databases">
        <authorList>
            <person name="Podell S."/>
        </authorList>
    </citation>
    <scope>NUCLEOTIDE SEQUENCE</scope>
    <source>
        <strain evidence="3">Hildebrandi</strain>
    </source>
</reference>
<reference evidence="3" key="1">
    <citation type="journal article" date="2021" name="Sci. Rep.">
        <title>Diploid genomic architecture of Nitzschia inconspicua, an elite biomass production diatom.</title>
        <authorList>
            <person name="Oliver A."/>
            <person name="Podell S."/>
            <person name="Pinowska A."/>
            <person name="Traller J.C."/>
            <person name="Smith S.R."/>
            <person name="McClure R."/>
            <person name="Beliaev A."/>
            <person name="Bohutskyi P."/>
            <person name="Hill E.A."/>
            <person name="Rabines A."/>
            <person name="Zheng H."/>
            <person name="Allen L.Z."/>
            <person name="Kuo A."/>
            <person name="Grigoriev I.V."/>
            <person name="Allen A.E."/>
            <person name="Hazlebeck D."/>
            <person name="Allen E.E."/>
        </authorList>
    </citation>
    <scope>NUCLEOTIDE SEQUENCE</scope>
    <source>
        <strain evidence="3">Hildebrandi</strain>
    </source>
</reference>
<keyword evidence="2" id="KW-1133">Transmembrane helix</keyword>
<dbReference type="AlphaFoldDB" id="A0A9K3K854"/>
<evidence type="ECO:0000256" key="1">
    <source>
        <dbReference type="SAM" id="MobiDB-lite"/>
    </source>
</evidence>
<dbReference type="EMBL" id="JAGRRH010000051">
    <property type="protein sequence ID" value="KAG7338692.1"/>
    <property type="molecule type" value="Genomic_DNA"/>
</dbReference>
<keyword evidence="4" id="KW-1185">Reference proteome</keyword>
<sequence>MGSTAAKMTSLEAAMKPNETTIYNDHPMLDDSSIVDDEASKIDENSGTTESDDGNRPHRLQHVQLAAHETKTVRRLKYLVFTLLFCSMVAVALTAYHFTTKQEIDEFEKQYYENADKVLGTMGKTLSAHCKLRTHL</sequence>